<accession>A0ABN9NDK1</accession>
<organism evidence="2 3">
    <name type="scientific">[Mycobacterium] kokjensenii</name>
    <dbReference type="NCBI Taxonomy" id="3064287"/>
    <lineage>
        <taxon>Bacteria</taxon>
        <taxon>Bacillati</taxon>
        <taxon>Actinomycetota</taxon>
        <taxon>Actinomycetes</taxon>
        <taxon>Mycobacteriales</taxon>
        <taxon>Mycobacteriaceae</taxon>
        <taxon>Mycolicibacter</taxon>
    </lineage>
</organism>
<evidence type="ECO:0000256" key="1">
    <source>
        <dbReference type="SAM" id="MobiDB-lite"/>
    </source>
</evidence>
<proteinExistence type="predicted"/>
<dbReference type="RefSeq" id="WP_308473744.1">
    <property type="nucleotide sequence ID" value="NZ_OY726394.1"/>
</dbReference>
<keyword evidence="3" id="KW-1185">Reference proteome</keyword>
<feature type="region of interest" description="Disordered" evidence="1">
    <location>
        <begin position="166"/>
        <end position="193"/>
    </location>
</feature>
<protein>
    <submittedName>
        <fullName evidence="2">Type VII secretion-associated protein</fullName>
    </submittedName>
</protein>
<dbReference type="NCBIfam" id="TIGR03931">
    <property type="entry name" value="T7SS_Rv3446c"/>
    <property type="match status" value="1"/>
</dbReference>
<dbReference type="InterPro" id="IPR023840">
    <property type="entry name" value="T7SS_Rv3446c"/>
</dbReference>
<reference evidence="2 3" key="1">
    <citation type="submission" date="2023-08" db="EMBL/GenBank/DDBJ databases">
        <authorList>
            <person name="Folkvardsen B D."/>
            <person name="Norman A."/>
        </authorList>
    </citation>
    <scope>NUCLEOTIDE SEQUENCE [LARGE SCALE GENOMIC DNA]</scope>
    <source>
        <strain evidence="2 3">Mu0083</strain>
    </source>
</reference>
<evidence type="ECO:0000313" key="2">
    <source>
        <dbReference type="EMBL" id="CAJ1502789.1"/>
    </source>
</evidence>
<dbReference type="EMBL" id="OY726394">
    <property type="protein sequence ID" value="CAJ1502789.1"/>
    <property type="molecule type" value="Genomic_DNA"/>
</dbReference>
<name>A0ABN9NDK1_9MYCO</name>
<sequence>MAALEWIDEPIALLDGQPVATTELLKDVLTCLEPAESLELVHPSWWPVRRVELLGAAARRISGAVLTRSRAAVVTAGFGDAVVVEIAGGLVAITADGDIGAEPRIGSPGDVADAVAGRVATACSGDRRTVVIDAPAGVGGAAALAALIAQRLPSAQPVTVIDELPPARPRVRSPADGPAAAPKPPRHRSRGAPAAATALGIGVVALGFQHAAVPGTRDAAPYVVAGRVAVDVPTGWQLRRVDGGPGSSRVEVVSPENPQLVLHITHAPAPGDTLAAVAEPLQRGLLRAETEAPGVFVGFDPAGTSAGRPAVTYREVRADHQIDWAVLIDGALRIGIGCQHGPGGDAVLRAVCEQAVRSAHAIG</sequence>
<gene>
    <name evidence="2" type="ORF">MU0083_003021</name>
</gene>
<evidence type="ECO:0000313" key="3">
    <source>
        <dbReference type="Proteomes" id="UP001190336"/>
    </source>
</evidence>
<dbReference type="Proteomes" id="UP001190336">
    <property type="component" value="Chromosome"/>
</dbReference>